<proteinExistence type="predicted"/>
<dbReference type="Pfam" id="PF12840">
    <property type="entry name" value="HTH_20"/>
    <property type="match status" value="1"/>
</dbReference>
<dbReference type="SMART" id="SM00418">
    <property type="entry name" value="HTH_ARSR"/>
    <property type="match status" value="1"/>
</dbReference>
<dbReference type="InterPro" id="IPR011991">
    <property type="entry name" value="ArsR-like_HTH"/>
</dbReference>
<dbReference type="Gene3D" id="1.10.10.10">
    <property type="entry name" value="Winged helix-like DNA-binding domain superfamily/Winged helix DNA-binding domain"/>
    <property type="match status" value="1"/>
</dbReference>
<evidence type="ECO:0000313" key="2">
    <source>
        <dbReference type="EMBL" id="MDR6866335.1"/>
    </source>
</evidence>
<evidence type="ECO:0000259" key="1">
    <source>
        <dbReference type="SMART" id="SM00418"/>
    </source>
</evidence>
<dbReference type="RefSeq" id="WP_310018047.1">
    <property type="nucleotide sequence ID" value="NZ_JAVDUM010000003.1"/>
</dbReference>
<dbReference type="SUPFAM" id="SSF46785">
    <property type="entry name" value="Winged helix' DNA-binding domain"/>
    <property type="match status" value="1"/>
</dbReference>
<feature type="domain" description="HTH arsR-type" evidence="1">
    <location>
        <begin position="8"/>
        <end position="90"/>
    </location>
</feature>
<dbReference type="InterPro" id="IPR036388">
    <property type="entry name" value="WH-like_DNA-bd_sf"/>
</dbReference>
<name>A0ABU1S9P2_9MICO</name>
<reference evidence="2 3" key="1">
    <citation type="submission" date="2023-07" db="EMBL/GenBank/DDBJ databases">
        <title>Sorghum-associated microbial communities from plants grown in Nebraska, USA.</title>
        <authorList>
            <person name="Schachtman D."/>
        </authorList>
    </citation>
    <scope>NUCLEOTIDE SEQUENCE [LARGE SCALE GENOMIC DNA]</scope>
    <source>
        <strain evidence="2 3">2980</strain>
    </source>
</reference>
<protein>
    <submittedName>
        <fullName evidence="2">ArsR family transcriptional regulator</fullName>
    </submittedName>
</protein>
<sequence>MPRRAHDFRALTQPTRMRLLHAVQRDPGRHADELATAIDVPLNTVRDHLRVLVEEGFVHAEPEHRPSRGRPPLGYHPVRDVTASAEAAARVDGARRRGELLRAVTGERLEETDAERPQREQLDVLYEHFEDAGLQPTIDERSLVVDLVPCRYYDQLDEDRAVVCAVHARLATDVLRQAGGPLALRRVEPFVAPHRCRLTLGAAPSSGSPEISGLAPADSG</sequence>
<dbReference type="Proteomes" id="UP001259347">
    <property type="component" value="Unassembled WGS sequence"/>
</dbReference>
<evidence type="ECO:0000313" key="3">
    <source>
        <dbReference type="Proteomes" id="UP001259347"/>
    </source>
</evidence>
<comment type="caution">
    <text evidence="2">The sequence shown here is derived from an EMBL/GenBank/DDBJ whole genome shotgun (WGS) entry which is preliminary data.</text>
</comment>
<keyword evidence="3" id="KW-1185">Reference proteome</keyword>
<accession>A0ABU1S9P2</accession>
<dbReference type="InterPro" id="IPR001845">
    <property type="entry name" value="HTH_ArsR_DNA-bd_dom"/>
</dbReference>
<gene>
    <name evidence="2" type="ORF">J2Y69_000927</name>
</gene>
<dbReference type="EMBL" id="JAVDUM010000003">
    <property type="protein sequence ID" value="MDR6866335.1"/>
    <property type="molecule type" value="Genomic_DNA"/>
</dbReference>
<dbReference type="InterPro" id="IPR036390">
    <property type="entry name" value="WH_DNA-bd_sf"/>
</dbReference>
<organism evidence="2 3">
    <name type="scientific">Microbacterium resistens</name>
    <dbReference type="NCBI Taxonomy" id="156977"/>
    <lineage>
        <taxon>Bacteria</taxon>
        <taxon>Bacillati</taxon>
        <taxon>Actinomycetota</taxon>
        <taxon>Actinomycetes</taxon>
        <taxon>Micrococcales</taxon>
        <taxon>Microbacteriaceae</taxon>
        <taxon>Microbacterium</taxon>
    </lineage>
</organism>
<dbReference type="CDD" id="cd00090">
    <property type="entry name" value="HTH_ARSR"/>
    <property type="match status" value="1"/>
</dbReference>